<dbReference type="PANTHER" id="PTHR31605:SF0">
    <property type="entry name" value="GLYCEROL-3-PHOSPHATE O-ACYLTRANSFERASE 1"/>
    <property type="match status" value="1"/>
</dbReference>
<gene>
    <name evidence="3" type="ORF">METZ01_LOCUS91671</name>
</gene>
<dbReference type="SMART" id="SM00563">
    <property type="entry name" value="PlsC"/>
    <property type="match status" value="1"/>
</dbReference>
<dbReference type="SUPFAM" id="SSF69593">
    <property type="entry name" value="Glycerol-3-phosphate (1)-acyltransferase"/>
    <property type="match status" value="1"/>
</dbReference>
<dbReference type="InterPro" id="IPR052744">
    <property type="entry name" value="GPAT/DAPAT"/>
</dbReference>
<accession>A0A381VGN6</accession>
<organism evidence="3">
    <name type="scientific">marine metagenome</name>
    <dbReference type="NCBI Taxonomy" id="408172"/>
    <lineage>
        <taxon>unclassified sequences</taxon>
        <taxon>metagenomes</taxon>
        <taxon>ecological metagenomes</taxon>
    </lineage>
</organism>
<sequence length="507" mass="56321">MIRCVLNHQPRACIVTDSKNAPDVLPRLSSSATRVNVKKLERLPWDHSGKHPGSRPFWEVICRVIDIAWSYIIRNSEMDKPPMVDGGSVYASTHINGLIDPLAIMKSQDRRIIAIGRHDIMTMPVIGWLTRRIGSQPVIRKAELERGVGDPGFAKRINKRSMLTMANCIASGHAAIVMPEGKSHQDTKLHALRTGALRFTLNAASIAHERGLPQPVIQPVGLHFRCHYWFRTDVFIEFGEPISIPLLNDAQHHTALAGGEWLEPPAEQVIPLRDELYENLTRMTPEAPDWATYRAWHLLGHLRANYSATPLSSLKQEVLAARDIRGCLSLHGDSDPLIEDAREAADILQSSDLDGRTLDVTGRIKRESRRVKGALGVLVMLLAAPISIPSTGLQAFVGWYAGEHSDEGVDARTTHHMIGAILSPLVIWPLISLAFLYSLFGATFLLPLYLAASFPVIHLSNLIFLRGYDMWTDFGDSQRRRRLASSAAGSRLEELVGQLVPRLGVLK</sequence>
<dbReference type="Pfam" id="PF01553">
    <property type="entry name" value="Acyltransferase"/>
    <property type="match status" value="1"/>
</dbReference>
<evidence type="ECO:0000259" key="2">
    <source>
        <dbReference type="SMART" id="SM00563"/>
    </source>
</evidence>
<evidence type="ECO:0000313" key="3">
    <source>
        <dbReference type="EMBL" id="SVA38817.1"/>
    </source>
</evidence>
<dbReference type="PANTHER" id="PTHR31605">
    <property type="entry name" value="GLYCEROL-3-PHOSPHATE O-ACYLTRANSFERASE 1"/>
    <property type="match status" value="1"/>
</dbReference>
<keyword evidence="1" id="KW-0812">Transmembrane</keyword>
<reference evidence="3" key="1">
    <citation type="submission" date="2018-05" db="EMBL/GenBank/DDBJ databases">
        <authorList>
            <person name="Lanie J.A."/>
            <person name="Ng W.-L."/>
            <person name="Kazmierczak K.M."/>
            <person name="Andrzejewski T.M."/>
            <person name="Davidsen T.M."/>
            <person name="Wayne K.J."/>
            <person name="Tettelin H."/>
            <person name="Glass J.I."/>
            <person name="Rusch D."/>
            <person name="Podicherti R."/>
            <person name="Tsui H.-C.T."/>
            <person name="Winkler M.E."/>
        </authorList>
    </citation>
    <scope>NUCLEOTIDE SEQUENCE</scope>
</reference>
<keyword evidence="1" id="KW-0472">Membrane</keyword>
<feature type="transmembrane region" description="Helical" evidence="1">
    <location>
        <begin position="373"/>
        <end position="397"/>
    </location>
</feature>
<protein>
    <recommendedName>
        <fullName evidence="2">Phospholipid/glycerol acyltransferase domain-containing protein</fullName>
    </recommendedName>
</protein>
<feature type="domain" description="Phospholipid/glycerol acyltransferase" evidence="2">
    <location>
        <begin position="88"/>
        <end position="225"/>
    </location>
</feature>
<proteinExistence type="predicted"/>
<feature type="transmembrane region" description="Helical" evidence="1">
    <location>
        <begin position="444"/>
        <end position="464"/>
    </location>
</feature>
<evidence type="ECO:0000256" key="1">
    <source>
        <dbReference type="SAM" id="Phobius"/>
    </source>
</evidence>
<dbReference type="GO" id="GO:0008654">
    <property type="term" value="P:phospholipid biosynthetic process"/>
    <property type="evidence" value="ECO:0007669"/>
    <property type="project" value="TreeGrafter"/>
</dbReference>
<keyword evidence="1" id="KW-1133">Transmembrane helix</keyword>
<dbReference type="GO" id="GO:0016287">
    <property type="term" value="F:glycerone-phosphate O-acyltransferase activity"/>
    <property type="evidence" value="ECO:0007669"/>
    <property type="project" value="TreeGrafter"/>
</dbReference>
<dbReference type="EMBL" id="UINC01008633">
    <property type="protein sequence ID" value="SVA38817.1"/>
    <property type="molecule type" value="Genomic_DNA"/>
</dbReference>
<dbReference type="AlphaFoldDB" id="A0A381VGN6"/>
<name>A0A381VGN6_9ZZZZ</name>
<dbReference type="GO" id="GO:0004366">
    <property type="term" value="F:glycerol-3-phosphate O-acyltransferase activity"/>
    <property type="evidence" value="ECO:0007669"/>
    <property type="project" value="TreeGrafter"/>
</dbReference>
<dbReference type="InterPro" id="IPR002123">
    <property type="entry name" value="Plipid/glycerol_acylTrfase"/>
</dbReference>
<feature type="transmembrane region" description="Helical" evidence="1">
    <location>
        <begin position="417"/>
        <end position="437"/>
    </location>
</feature>